<protein>
    <submittedName>
        <fullName evidence="2">Uncharacterized protein</fullName>
    </submittedName>
</protein>
<organism evidence="2">
    <name type="scientific">Rhizophora mucronata</name>
    <name type="common">Asiatic mangrove</name>
    <dbReference type="NCBI Taxonomy" id="61149"/>
    <lineage>
        <taxon>Eukaryota</taxon>
        <taxon>Viridiplantae</taxon>
        <taxon>Streptophyta</taxon>
        <taxon>Embryophyta</taxon>
        <taxon>Tracheophyta</taxon>
        <taxon>Spermatophyta</taxon>
        <taxon>Magnoliopsida</taxon>
        <taxon>eudicotyledons</taxon>
        <taxon>Gunneridae</taxon>
        <taxon>Pentapetalae</taxon>
        <taxon>rosids</taxon>
        <taxon>fabids</taxon>
        <taxon>Malpighiales</taxon>
        <taxon>Rhizophoraceae</taxon>
        <taxon>Rhizophora</taxon>
    </lineage>
</organism>
<dbReference type="AlphaFoldDB" id="A0A2P2PZI3"/>
<evidence type="ECO:0000256" key="1">
    <source>
        <dbReference type="SAM" id="MobiDB-lite"/>
    </source>
</evidence>
<name>A0A2P2PZI3_RHIMU</name>
<evidence type="ECO:0000313" key="2">
    <source>
        <dbReference type="EMBL" id="MBX60152.1"/>
    </source>
</evidence>
<feature type="region of interest" description="Disordered" evidence="1">
    <location>
        <begin position="1"/>
        <end position="30"/>
    </location>
</feature>
<proteinExistence type="predicted"/>
<sequence length="30" mass="3490">MTSLTAFNAFSRSKNRSSTTPHSHQQYYIK</sequence>
<dbReference type="EMBL" id="GGEC01079668">
    <property type="protein sequence ID" value="MBX60152.1"/>
    <property type="molecule type" value="Transcribed_RNA"/>
</dbReference>
<reference evidence="2" key="1">
    <citation type="submission" date="2018-02" db="EMBL/GenBank/DDBJ databases">
        <title>Rhizophora mucronata_Transcriptome.</title>
        <authorList>
            <person name="Meera S.P."/>
            <person name="Sreeshan A."/>
            <person name="Augustine A."/>
        </authorList>
    </citation>
    <scope>NUCLEOTIDE SEQUENCE</scope>
    <source>
        <tissue evidence="2">Leaf</tissue>
    </source>
</reference>
<accession>A0A2P2PZI3</accession>